<keyword evidence="4 10" id="KW-0378">Hydrolase</keyword>
<evidence type="ECO:0000256" key="4">
    <source>
        <dbReference type="ARBA" id="ARBA00022801"/>
    </source>
</evidence>
<evidence type="ECO:0000313" key="10">
    <source>
        <dbReference type="EMBL" id="MFC6441771.1"/>
    </source>
</evidence>
<dbReference type="InterPro" id="IPR000834">
    <property type="entry name" value="Peptidase_M14"/>
</dbReference>
<keyword evidence="11" id="KW-1185">Reference proteome</keyword>
<dbReference type="Pfam" id="PF00246">
    <property type="entry name" value="Peptidase_M14"/>
    <property type="match status" value="1"/>
</dbReference>
<keyword evidence="10" id="KW-0121">Carboxypeptidase</keyword>
<evidence type="ECO:0000256" key="8">
    <source>
        <dbReference type="SAM" id="SignalP"/>
    </source>
</evidence>
<accession>A0ABW1XPR0</accession>
<comment type="caution">
    <text evidence="10">The sequence shown here is derived from an EMBL/GenBank/DDBJ whole genome shotgun (WGS) entry which is preliminary data.</text>
</comment>
<feature type="chain" id="PRO_5047461730" evidence="8">
    <location>
        <begin position="23"/>
        <end position="463"/>
    </location>
</feature>
<comment type="cofactor">
    <cofactor evidence="1">
        <name>Zn(2+)</name>
        <dbReference type="ChEBI" id="CHEBI:29105"/>
    </cofactor>
</comment>
<evidence type="ECO:0000256" key="7">
    <source>
        <dbReference type="PROSITE-ProRule" id="PRU01379"/>
    </source>
</evidence>
<dbReference type="PANTHER" id="PTHR11705:SF143">
    <property type="entry name" value="SLL0236 PROTEIN"/>
    <property type="match status" value="1"/>
</dbReference>
<keyword evidence="6" id="KW-0482">Metalloprotease</keyword>
<protein>
    <submittedName>
        <fullName evidence="10">M14 metallopeptidase family protein</fullName>
        <ecNumber evidence="10">3.4.17.-</ecNumber>
    </submittedName>
</protein>
<evidence type="ECO:0000256" key="3">
    <source>
        <dbReference type="ARBA" id="ARBA00022670"/>
    </source>
</evidence>
<proteinExistence type="inferred from homology"/>
<keyword evidence="5" id="KW-0862">Zinc</keyword>
<dbReference type="SMART" id="SM00631">
    <property type="entry name" value="Zn_pept"/>
    <property type="match status" value="1"/>
</dbReference>
<dbReference type="EMBL" id="JBHSUS010000001">
    <property type="protein sequence ID" value="MFC6441771.1"/>
    <property type="molecule type" value="Genomic_DNA"/>
</dbReference>
<dbReference type="GO" id="GO:0004180">
    <property type="term" value="F:carboxypeptidase activity"/>
    <property type="evidence" value="ECO:0007669"/>
    <property type="project" value="UniProtKB-KW"/>
</dbReference>
<feature type="active site" description="Proton donor/acceptor" evidence="7">
    <location>
        <position position="327"/>
    </location>
</feature>
<evidence type="ECO:0000256" key="1">
    <source>
        <dbReference type="ARBA" id="ARBA00001947"/>
    </source>
</evidence>
<sequence length="463" mass="51833">MKLLRYFAGLVMALATLHQAFAMNDRDFLPADAALDPAIPAPASVLGYPVGTWHARHDQIVQYLQQLGMASDRLSVEVVGYTHEQRPLLMLTFTNPQRLAQIDTVRSAHLQRVAEGKTPAQSDPLVLWMGYSVHGNESSGANAALLVAYYLAASQSEEVKQLLDNAVIIMEPAINPDGLSRFAQWANMHKGLTPNSDPNHRDHNEGWPSGRMNHYWFDLNRDWLLLTHPESRARIAHFQQWRPHVLTDFHEMGSNSTFFFQPGIPDRANPWISRENISMTNLLGQYHADALDAENKLYFSEESFDDFYLGKGSSYPDVQGSIGILFEQASSRGHLIDTPNGQLSFADTIQNQVTTSLSTFRGALANKSKLQQYQADFVRRTAKQANESGIAGYVVKASADAALNQQWLDILQQHHIKVWQLSADMSKNGTAYQQGRDYFVLSQSGAVSVDSIVVLYPTRFRAQ</sequence>
<dbReference type="RefSeq" id="WP_377148883.1">
    <property type="nucleotide sequence ID" value="NZ_JBHSUS010000001.1"/>
</dbReference>
<organism evidence="10 11">
    <name type="scientific">Pseudobowmanella zhangzhouensis</name>
    <dbReference type="NCBI Taxonomy" id="1537679"/>
    <lineage>
        <taxon>Bacteria</taxon>
        <taxon>Pseudomonadati</taxon>
        <taxon>Pseudomonadota</taxon>
        <taxon>Gammaproteobacteria</taxon>
        <taxon>Alteromonadales</taxon>
        <taxon>Alteromonadaceae</taxon>
    </lineage>
</organism>
<dbReference type="CDD" id="cd06238">
    <property type="entry name" value="M14-like"/>
    <property type="match status" value="1"/>
</dbReference>
<keyword evidence="8" id="KW-0732">Signal</keyword>
<feature type="signal peptide" evidence="8">
    <location>
        <begin position="1"/>
        <end position="22"/>
    </location>
</feature>
<dbReference type="Gene3D" id="3.40.630.10">
    <property type="entry name" value="Zn peptidases"/>
    <property type="match status" value="1"/>
</dbReference>
<dbReference type="Proteomes" id="UP001596364">
    <property type="component" value="Unassembled WGS sequence"/>
</dbReference>
<evidence type="ECO:0000256" key="6">
    <source>
        <dbReference type="ARBA" id="ARBA00023049"/>
    </source>
</evidence>
<evidence type="ECO:0000259" key="9">
    <source>
        <dbReference type="PROSITE" id="PS52035"/>
    </source>
</evidence>
<evidence type="ECO:0000313" key="11">
    <source>
        <dbReference type="Proteomes" id="UP001596364"/>
    </source>
</evidence>
<dbReference type="PANTHER" id="PTHR11705">
    <property type="entry name" value="PROTEASE FAMILY M14 CARBOXYPEPTIDASE A,B"/>
    <property type="match status" value="1"/>
</dbReference>
<evidence type="ECO:0000256" key="2">
    <source>
        <dbReference type="ARBA" id="ARBA00005988"/>
    </source>
</evidence>
<dbReference type="SUPFAM" id="SSF53187">
    <property type="entry name" value="Zn-dependent exopeptidases"/>
    <property type="match status" value="1"/>
</dbReference>
<comment type="similarity">
    <text evidence="2 7">Belongs to the peptidase M14 family.</text>
</comment>
<name>A0ABW1XPR0_9ALTE</name>
<reference evidence="11" key="1">
    <citation type="journal article" date="2019" name="Int. J. Syst. Evol. Microbiol.">
        <title>The Global Catalogue of Microorganisms (GCM) 10K type strain sequencing project: providing services to taxonomists for standard genome sequencing and annotation.</title>
        <authorList>
            <consortium name="The Broad Institute Genomics Platform"/>
            <consortium name="The Broad Institute Genome Sequencing Center for Infectious Disease"/>
            <person name="Wu L."/>
            <person name="Ma J."/>
        </authorList>
    </citation>
    <scope>NUCLEOTIDE SEQUENCE [LARGE SCALE GENOMIC DNA]</scope>
    <source>
        <strain evidence="11">CGMCC 1.16031</strain>
    </source>
</reference>
<gene>
    <name evidence="10" type="ORF">ACFP85_16630</name>
</gene>
<dbReference type="PROSITE" id="PS52035">
    <property type="entry name" value="PEPTIDASE_M14"/>
    <property type="match status" value="1"/>
</dbReference>
<dbReference type="EC" id="3.4.17.-" evidence="10"/>
<evidence type="ECO:0000256" key="5">
    <source>
        <dbReference type="ARBA" id="ARBA00022833"/>
    </source>
</evidence>
<keyword evidence="3" id="KW-0645">Protease</keyword>
<feature type="domain" description="Peptidase M14" evidence="9">
    <location>
        <begin position="53"/>
        <end position="353"/>
    </location>
</feature>